<evidence type="ECO:0000313" key="11">
    <source>
        <dbReference type="Proteomes" id="UP001385809"/>
    </source>
</evidence>
<feature type="transmembrane region" description="Helical" evidence="8">
    <location>
        <begin position="54"/>
        <end position="74"/>
    </location>
</feature>
<evidence type="ECO:0000256" key="7">
    <source>
        <dbReference type="SAM" id="MobiDB-lite"/>
    </source>
</evidence>
<keyword evidence="5 8" id="KW-1133">Transmembrane helix</keyword>
<evidence type="ECO:0000256" key="2">
    <source>
        <dbReference type="ARBA" id="ARBA00022448"/>
    </source>
</evidence>
<evidence type="ECO:0000313" key="10">
    <source>
        <dbReference type="EMBL" id="MEJ2866572.1"/>
    </source>
</evidence>
<feature type="transmembrane region" description="Helical" evidence="8">
    <location>
        <begin position="109"/>
        <end position="131"/>
    </location>
</feature>
<feature type="domain" description="Major facilitator superfamily (MFS) profile" evidence="9">
    <location>
        <begin position="1"/>
        <end position="198"/>
    </location>
</feature>
<keyword evidence="3" id="KW-1003">Cell membrane</keyword>
<accession>A0ABU8MIU9</accession>
<evidence type="ECO:0000256" key="3">
    <source>
        <dbReference type="ARBA" id="ARBA00022475"/>
    </source>
</evidence>
<dbReference type="EMBL" id="JBBEGN010000001">
    <property type="protein sequence ID" value="MEJ2866572.1"/>
    <property type="molecule type" value="Genomic_DNA"/>
</dbReference>
<dbReference type="InterPro" id="IPR010290">
    <property type="entry name" value="TM_effector"/>
</dbReference>
<dbReference type="PANTHER" id="PTHR23513:SF9">
    <property type="entry name" value="ENTEROBACTIN EXPORTER ENTS"/>
    <property type="match status" value="1"/>
</dbReference>
<comment type="caution">
    <text evidence="10">The sequence shown here is derived from an EMBL/GenBank/DDBJ whole genome shotgun (WGS) entry which is preliminary data.</text>
</comment>
<feature type="transmembrane region" description="Helical" evidence="8">
    <location>
        <begin position="288"/>
        <end position="306"/>
    </location>
</feature>
<dbReference type="CDD" id="cd06173">
    <property type="entry name" value="MFS_MefA_like"/>
    <property type="match status" value="1"/>
</dbReference>
<proteinExistence type="predicted"/>
<name>A0ABU8MIU9_9PSEU</name>
<gene>
    <name evidence="10" type="primary">entS</name>
    <name evidence="10" type="ORF">WCD74_02260</name>
</gene>
<dbReference type="InterPro" id="IPR036259">
    <property type="entry name" value="MFS_trans_sf"/>
</dbReference>
<feature type="region of interest" description="Disordered" evidence="7">
    <location>
        <begin position="404"/>
        <end position="428"/>
    </location>
</feature>
<organism evidence="10 11">
    <name type="scientific">Actinomycetospora aurantiaca</name>
    <dbReference type="NCBI Taxonomy" id="3129233"/>
    <lineage>
        <taxon>Bacteria</taxon>
        <taxon>Bacillati</taxon>
        <taxon>Actinomycetota</taxon>
        <taxon>Actinomycetes</taxon>
        <taxon>Pseudonocardiales</taxon>
        <taxon>Pseudonocardiaceae</taxon>
        <taxon>Actinomycetospora</taxon>
    </lineage>
</organism>
<evidence type="ECO:0000256" key="4">
    <source>
        <dbReference type="ARBA" id="ARBA00022692"/>
    </source>
</evidence>
<keyword evidence="2" id="KW-0813">Transport</keyword>
<dbReference type="SUPFAM" id="SSF103473">
    <property type="entry name" value="MFS general substrate transporter"/>
    <property type="match status" value="1"/>
</dbReference>
<dbReference type="Gene3D" id="1.20.1250.20">
    <property type="entry name" value="MFS general substrate transporter like domains"/>
    <property type="match status" value="1"/>
</dbReference>
<evidence type="ECO:0000256" key="6">
    <source>
        <dbReference type="ARBA" id="ARBA00023136"/>
    </source>
</evidence>
<dbReference type="PROSITE" id="PS50850">
    <property type="entry name" value="MFS"/>
    <property type="match status" value="1"/>
</dbReference>
<reference evidence="10 11" key="1">
    <citation type="submission" date="2024-03" db="EMBL/GenBank/DDBJ databases">
        <title>Actinomycetospora sp. OC33-EN08, a novel actinomycete isolated from wild orchid (Aerides multiflora).</title>
        <authorList>
            <person name="Suriyachadkun C."/>
        </authorList>
    </citation>
    <scope>NUCLEOTIDE SEQUENCE [LARGE SCALE GENOMIC DNA]</scope>
    <source>
        <strain evidence="10 11">OC33-EN08</strain>
    </source>
</reference>
<feature type="transmembrane region" description="Helical" evidence="8">
    <location>
        <begin position="21"/>
        <end position="42"/>
    </location>
</feature>
<dbReference type="NCBIfam" id="NF007792">
    <property type="entry name" value="PRK10489.1"/>
    <property type="match status" value="1"/>
</dbReference>
<feature type="transmembrane region" description="Helical" evidence="8">
    <location>
        <begin position="81"/>
        <end position="103"/>
    </location>
</feature>
<evidence type="ECO:0000256" key="8">
    <source>
        <dbReference type="SAM" id="Phobius"/>
    </source>
</evidence>
<evidence type="ECO:0000256" key="5">
    <source>
        <dbReference type="ARBA" id="ARBA00022989"/>
    </source>
</evidence>
<dbReference type="RefSeq" id="WP_337693191.1">
    <property type="nucleotide sequence ID" value="NZ_JBBEGN010000001.1"/>
</dbReference>
<protein>
    <submittedName>
        <fullName evidence="10">Enterobactin transporter EntS</fullName>
    </submittedName>
</protein>
<keyword evidence="11" id="KW-1185">Reference proteome</keyword>
<dbReference type="Proteomes" id="UP001385809">
    <property type="component" value="Unassembled WGS sequence"/>
</dbReference>
<comment type="subcellular location">
    <subcellularLocation>
        <location evidence="1">Cell inner membrane</location>
        <topology evidence="1">Multi-pass membrane protein</topology>
    </subcellularLocation>
</comment>
<feature type="transmembrane region" description="Helical" evidence="8">
    <location>
        <begin position="143"/>
        <end position="167"/>
    </location>
</feature>
<dbReference type="Pfam" id="PF05977">
    <property type="entry name" value="MFS_3"/>
    <property type="match status" value="1"/>
</dbReference>
<feature type="transmembrane region" description="Helical" evidence="8">
    <location>
        <begin position="226"/>
        <end position="247"/>
    </location>
</feature>
<evidence type="ECO:0000256" key="1">
    <source>
        <dbReference type="ARBA" id="ARBA00004429"/>
    </source>
</evidence>
<sequence>MRLFMIDVSPLRSSAEFRLVFAARVVSLFGIALTTVGVPWQVYAMTRSSLHVSLAAALVGATTLVGTLAGGVVADRWDRRTIILVCRGAAAVVFGVLAVNAAVPNPQLWVLYVCVAVNGATAVSQSALMAVTPAIVRRDQLAAAGALVALSTQIGAVVGPSVAGLLIAGPGLAVNFGLCAVASAVTTALLWFLPSLRPSGEVTAHPLESLREGAGFVVRNRVVRGVLLVDVAAMLFALPHVLFPQVVVEVLDQGPQAAGLLYTAPAVGAMIAALTSGWTTTVRRTGRVLLVAVGLYGAAIAAFGLSPSLAWALPFLAIAGAADMISEILRRALLADATPDHLQGRVSSVWLAQATVGPSAGGVEAGVASRLLGPGPAIAAGGAVCVVATAALAAVLPPLRRASLHTPEEEPPPGVTEHAPIEPEAVEVTEVVEVASREPDQR</sequence>
<feature type="transmembrane region" description="Helical" evidence="8">
    <location>
        <begin position="173"/>
        <end position="193"/>
    </location>
</feature>
<feature type="transmembrane region" description="Helical" evidence="8">
    <location>
        <begin position="259"/>
        <end position="276"/>
    </location>
</feature>
<keyword evidence="4 8" id="KW-0812">Transmembrane</keyword>
<evidence type="ECO:0000259" key="9">
    <source>
        <dbReference type="PROSITE" id="PS50850"/>
    </source>
</evidence>
<dbReference type="PANTHER" id="PTHR23513">
    <property type="entry name" value="INTEGRAL MEMBRANE EFFLUX PROTEIN-RELATED"/>
    <property type="match status" value="1"/>
</dbReference>
<keyword evidence="6 8" id="KW-0472">Membrane</keyword>
<feature type="transmembrane region" description="Helical" evidence="8">
    <location>
        <begin position="377"/>
        <end position="396"/>
    </location>
</feature>
<dbReference type="InterPro" id="IPR020846">
    <property type="entry name" value="MFS_dom"/>
</dbReference>